<dbReference type="Proteomes" id="UP000050277">
    <property type="component" value="Unassembled WGS sequence"/>
</dbReference>
<dbReference type="InterPro" id="IPR029044">
    <property type="entry name" value="Nucleotide-diphossugar_trans"/>
</dbReference>
<proteinExistence type="predicted"/>
<dbReference type="OrthoDB" id="9803871at2"/>
<evidence type="ECO:0000259" key="3">
    <source>
        <dbReference type="Pfam" id="PF00483"/>
    </source>
</evidence>
<dbReference type="RefSeq" id="WP_054533758.1">
    <property type="nucleotide sequence ID" value="NZ_LGKP01000012.1"/>
</dbReference>
<accession>A0A0P6YYR4</accession>
<keyword evidence="1 4" id="KW-0808">Transferase</keyword>
<dbReference type="PANTHER" id="PTHR43584">
    <property type="entry name" value="NUCLEOTIDYL TRANSFERASE"/>
    <property type="match status" value="1"/>
</dbReference>
<dbReference type="PATRIC" id="fig|70996.4.peg.4801"/>
<name>A0A0P6YYR4_9CHLR</name>
<evidence type="ECO:0000313" key="4">
    <source>
        <dbReference type="EMBL" id="KPL90388.1"/>
    </source>
</evidence>
<dbReference type="Gene3D" id="2.160.10.10">
    <property type="entry name" value="Hexapeptide repeat proteins"/>
    <property type="match status" value="1"/>
</dbReference>
<dbReference type="AlphaFoldDB" id="A0A0P6YYR4"/>
<organism evidence="4 5">
    <name type="scientific">Herpetosiphon geysericola</name>
    <dbReference type="NCBI Taxonomy" id="70996"/>
    <lineage>
        <taxon>Bacteria</taxon>
        <taxon>Bacillati</taxon>
        <taxon>Chloroflexota</taxon>
        <taxon>Chloroflexia</taxon>
        <taxon>Herpetosiphonales</taxon>
        <taxon>Herpetosiphonaceae</taxon>
        <taxon>Herpetosiphon</taxon>
    </lineage>
</organism>
<dbReference type="Gene3D" id="3.90.550.10">
    <property type="entry name" value="Spore Coat Polysaccharide Biosynthesis Protein SpsA, Chain A"/>
    <property type="match status" value="1"/>
</dbReference>
<feature type="domain" description="Nucleotidyl transferase" evidence="3">
    <location>
        <begin position="4"/>
        <end position="231"/>
    </location>
</feature>
<sequence>MNVIIPTAGLGTRLRPHTHTRPKPLVPVAGKAVIGHLLDKLKVLPIDDVVFITGYLGTQIEEYVRKNYNFKSHFVEQTELKGQAHAIALAQDMVSGPTLILFVDTIFEANLNVLNQTDADGVIYVSEVDDPSRFGVALLEDGVITKLVEKPSTPVSNLALIGAYYVREVKDLFAAIDVLIEKNIQTKGEFYLADALQLMISNGTKFSAETATMWEDCGTAPALLRTNRYLLQHETGNVEQRDGAIIVPPVFIGEHVEIRNSIIGPFVSVADHSVIVDSIVRDSIINQGASIQSSTLEGSLIGEGAHIRGEFQHLNVGDSSVITFGSTIQ</sequence>
<evidence type="ECO:0000256" key="1">
    <source>
        <dbReference type="ARBA" id="ARBA00022679"/>
    </source>
</evidence>
<dbReference type="STRING" id="70996.SE18_07215"/>
<protein>
    <submittedName>
        <fullName evidence="4">Nucleotidyltransferase</fullName>
    </submittedName>
</protein>
<dbReference type="CDD" id="cd04181">
    <property type="entry name" value="NTP_transferase"/>
    <property type="match status" value="1"/>
</dbReference>
<dbReference type="Pfam" id="PF00483">
    <property type="entry name" value="NTP_transferase"/>
    <property type="match status" value="1"/>
</dbReference>
<evidence type="ECO:0000313" key="5">
    <source>
        <dbReference type="Proteomes" id="UP000050277"/>
    </source>
</evidence>
<comment type="caution">
    <text evidence="4">The sequence shown here is derived from an EMBL/GenBank/DDBJ whole genome shotgun (WGS) entry which is preliminary data.</text>
</comment>
<dbReference type="GO" id="GO:0016779">
    <property type="term" value="F:nucleotidyltransferase activity"/>
    <property type="evidence" value="ECO:0007669"/>
    <property type="project" value="UniProtKB-KW"/>
</dbReference>
<reference evidence="4 5" key="1">
    <citation type="submission" date="2015-07" db="EMBL/GenBank/DDBJ databases">
        <title>Whole genome sequence of Herpetosiphon geysericola DSM 7119.</title>
        <authorList>
            <person name="Hemp J."/>
            <person name="Ward L.M."/>
            <person name="Pace L.A."/>
            <person name="Fischer W.W."/>
        </authorList>
    </citation>
    <scope>NUCLEOTIDE SEQUENCE [LARGE SCALE GENOMIC DNA]</scope>
    <source>
        <strain evidence="4 5">DSM 7119</strain>
    </source>
</reference>
<dbReference type="PANTHER" id="PTHR43584:SF8">
    <property type="entry name" value="N-ACETYLMURAMATE ALPHA-1-PHOSPHATE URIDYLYLTRANSFERASE"/>
    <property type="match status" value="1"/>
</dbReference>
<dbReference type="SUPFAM" id="SSF53448">
    <property type="entry name" value="Nucleotide-diphospho-sugar transferases"/>
    <property type="match status" value="1"/>
</dbReference>
<evidence type="ECO:0000256" key="2">
    <source>
        <dbReference type="ARBA" id="ARBA00022695"/>
    </source>
</evidence>
<dbReference type="InterPro" id="IPR005835">
    <property type="entry name" value="NTP_transferase_dom"/>
</dbReference>
<gene>
    <name evidence="4" type="ORF">SE18_07215</name>
</gene>
<keyword evidence="5" id="KW-1185">Reference proteome</keyword>
<keyword evidence="2" id="KW-0548">Nucleotidyltransferase</keyword>
<dbReference type="InterPro" id="IPR050065">
    <property type="entry name" value="GlmU-like"/>
</dbReference>
<dbReference type="EMBL" id="LGKP01000012">
    <property type="protein sequence ID" value="KPL90388.1"/>
    <property type="molecule type" value="Genomic_DNA"/>
</dbReference>